<protein>
    <submittedName>
        <fullName evidence="1">Uncharacterized protein</fullName>
    </submittedName>
</protein>
<organism evidence="1">
    <name type="scientific">viral metagenome</name>
    <dbReference type="NCBI Taxonomy" id="1070528"/>
    <lineage>
        <taxon>unclassified sequences</taxon>
        <taxon>metagenomes</taxon>
        <taxon>organismal metagenomes</taxon>
    </lineage>
</organism>
<dbReference type="EMBL" id="MN739783">
    <property type="protein sequence ID" value="QHT26272.1"/>
    <property type="molecule type" value="Genomic_DNA"/>
</dbReference>
<evidence type="ECO:0000313" key="1">
    <source>
        <dbReference type="EMBL" id="QHT26272.1"/>
    </source>
</evidence>
<accession>A0A6C0EC22</accession>
<proteinExistence type="predicted"/>
<sequence length="245" mass="29067">MDIVEKLKSDYNDFFNNPKYIYKVIGSRYLIILSKLEDSKTDEDRNGIVDKTYALYLANKLFVEKIIDMYKMTECNEVTDNVYIYEPNKMFYLKYVAGEIIKKIKYHEKSKDDPRVDIVYNVLLNYHKTIVPAYFYSLHLDELIDEAPLNISGLDGTYAKWYDNGQKELEYKYVKGIFRKREEWNEKGQKVSLIMYDIVSKYIIQRSYYDDGKLKQTSIYSNGKVIQRDDFDEDGNKINKGCVVM</sequence>
<dbReference type="AlphaFoldDB" id="A0A6C0EC22"/>
<name>A0A6C0EC22_9ZZZZ</name>
<reference evidence="1" key="1">
    <citation type="journal article" date="2020" name="Nature">
        <title>Giant virus diversity and host interactions through global metagenomics.</title>
        <authorList>
            <person name="Schulz F."/>
            <person name="Roux S."/>
            <person name="Paez-Espino D."/>
            <person name="Jungbluth S."/>
            <person name="Walsh D.A."/>
            <person name="Denef V.J."/>
            <person name="McMahon K.D."/>
            <person name="Konstantinidis K.T."/>
            <person name="Eloe-Fadrosh E.A."/>
            <person name="Kyrpides N.C."/>
            <person name="Woyke T."/>
        </authorList>
    </citation>
    <scope>NUCLEOTIDE SEQUENCE</scope>
    <source>
        <strain evidence="1">GVMAG-M-3300023179-27</strain>
    </source>
</reference>
<dbReference type="Gene3D" id="3.90.930.1">
    <property type="match status" value="1"/>
</dbReference>